<keyword evidence="2" id="KW-1133">Transmembrane helix</keyword>
<comment type="similarity">
    <text evidence="1">Belongs to the ycf20 family.</text>
</comment>
<accession>A0A1X9ZIS5</accession>
<evidence type="ECO:0000313" key="3">
    <source>
        <dbReference type="EMBL" id="ARS45114.1"/>
    </source>
</evidence>
<protein>
    <recommendedName>
        <fullName evidence="4">Ycf20</fullName>
    </recommendedName>
</protein>
<dbReference type="InterPro" id="IPR007572">
    <property type="entry name" value="Uncharacterised_Ycf20"/>
</dbReference>
<evidence type="ECO:0000256" key="2">
    <source>
        <dbReference type="SAM" id="Phobius"/>
    </source>
</evidence>
<sequence>MSYLTRYYSKLNQFFNFIIKKFIKLKNNFLPFLILLFVGFFSGNLFGTIVDSIRRLNIADSFLIFLLLLFNEFINFHIYNHHKEKKITTTKIKKFNFLNAFKMGFLLGIFIDSFKVGS</sequence>
<keyword evidence="2" id="KW-0472">Membrane</keyword>
<evidence type="ECO:0000256" key="1">
    <source>
        <dbReference type="ARBA" id="ARBA00009846"/>
    </source>
</evidence>
<dbReference type="AlphaFoldDB" id="A0A1X9ZIS5"/>
<feature type="transmembrane region" description="Helical" evidence="2">
    <location>
        <begin position="56"/>
        <end position="74"/>
    </location>
</feature>
<organism evidence="3">
    <name type="scientific">Ostreobium sp. HV05007bc</name>
    <dbReference type="NCBI Taxonomy" id="1940403"/>
    <lineage>
        <taxon>Eukaryota</taxon>
        <taxon>Viridiplantae</taxon>
        <taxon>Chlorophyta</taxon>
        <taxon>core chlorophytes</taxon>
        <taxon>Ulvophyceae</taxon>
        <taxon>TCBD clade</taxon>
        <taxon>Bryopsidales</taxon>
        <taxon>Ostreobineae</taxon>
        <taxon>Ostreobiaceae</taxon>
        <taxon>Ostreobium</taxon>
    </lineage>
</organism>
<feature type="transmembrane region" description="Helical" evidence="2">
    <location>
        <begin position="95"/>
        <end position="114"/>
    </location>
</feature>
<gene>
    <name evidence="3" type="primary">ycf20</name>
</gene>
<keyword evidence="3" id="KW-0934">Plastid</keyword>
<evidence type="ECO:0008006" key="4">
    <source>
        <dbReference type="Google" id="ProtNLM"/>
    </source>
</evidence>
<proteinExistence type="inferred from homology"/>
<reference evidence="3" key="1">
    <citation type="submission" date="2017-03" db="EMBL/GenBank/DDBJ databases">
        <title>Phylogenetic position of the coral symbiont Ostreobium (Ulvophyceae) inferred from chloroplast genome data.</title>
        <authorList>
            <person name="Verbruggen H."/>
            <person name="Marcelino V.R."/>
            <person name="Guiry M.D."/>
            <person name="Cremen M.C."/>
            <person name="Jackson C.J."/>
        </authorList>
    </citation>
    <scope>NUCLEOTIDE SEQUENCE</scope>
    <source>
        <strain evidence="3">SN197</strain>
    </source>
</reference>
<geneLocation type="chloroplast" evidence="3"/>
<dbReference type="EMBL" id="KY766996">
    <property type="protein sequence ID" value="ARS45114.1"/>
    <property type="molecule type" value="Genomic_DNA"/>
</dbReference>
<keyword evidence="3" id="KW-0150">Chloroplast</keyword>
<keyword evidence="2" id="KW-0812">Transmembrane</keyword>
<feature type="transmembrane region" description="Helical" evidence="2">
    <location>
        <begin position="29"/>
        <end position="50"/>
    </location>
</feature>
<name>A0A1X9ZIS5_9CHLO</name>
<dbReference type="Pfam" id="PF04483">
    <property type="entry name" value="DUF565"/>
    <property type="match status" value="1"/>
</dbReference>